<comment type="caution">
    <text evidence="3">The sequence shown here is derived from an EMBL/GenBank/DDBJ whole genome shotgun (WGS) entry which is preliminary data.</text>
</comment>
<dbReference type="Pfam" id="PF14587">
    <property type="entry name" value="Glyco_hydr_30_2"/>
    <property type="match status" value="1"/>
</dbReference>
<dbReference type="InterPro" id="IPR000772">
    <property type="entry name" value="Ricin_B_lectin"/>
</dbReference>
<dbReference type="SUPFAM" id="SSF51445">
    <property type="entry name" value="(Trans)glycosidases"/>
    <property type="match status" value="1"/>
</dbReference>
<dbReference type="AlphaFoldDB" id="A0AA41U7X9"/>
<dbReference type="InterPro" id="IPR039514">
    <property type="entry name" value="6GAL-like"/>
</dbReference>
<dbReference type="Pfam" id="PF00754">
    <property type="entry name" value="F5_F8_type_C"/>
    <property type="match status" value="1"/>
</dbReference>
<dbReference type="GO" id="GO:0004553">
    <property type="term" value="F:hydrolase activity, hydrolyzing O-glycosyl compounds"/>
    <property type="evidence" value="ECO:0007669"/>
    <property type="project" value="InterPro"/>
</dbReference>
<dbReference type="InterPro" id="IPR035992">
    <property type="entry name" value="Ricin_B-like_lectins"/>
</dbReference>
<dbReference type="PANTHER" id="PTHR42767">
    <property type="entry name" value="ENDO-BETA-1,6-GALACTANASE"/>
    <property type="match status" value="1"/>
</dbReference>
<dbReference type="InterPro" id="IPR017853">
    <property type="entry name" value="GH"/>
</dbReference>
<evidence type="ECO:0000313" key="3">
    <source>
        <dbReference type="EMBL" id="MCF4122443.1"/>
    </source>
</evidence>
<gene>
    <name evidence="3" type="ORF">L1785_15805</name>
</gene>
<dbReference type="InterPro" id="IPR013780">
    <property type="entry name" value="Glyco_hydro_b"/>
</dbReference>
<dbReference type="Gene3D" id="2.60.40.1180">
    <property type="entry name" value="Golgi alpha-mannosidase II"/>
    <property type="match status" value="1"/>
</dbReference>
<evidence type="ECO:0000256" key="1">
    <source>
        <dbReference type="SAM" id="MobiDB-lite"/>
    </source>
</evidence>
<dbReference type="InterPro" id="IPR039743">
    <property type="entry name" value="6GAL/EXGAL"/>
</dbReference>
<dbReference type="Gene3D" id="2.60.120.260">
    <property type="entry name" value="Galactose-binding domain-like"/>
    <property type="match status" value="1"/>
</dbReference>
<dbReference type="Pfam" id="PF07532">
    <property type="entry name" value="Big_4"/>
    <property type="match status" value="1"/>
</dbReference>
<name>A0AA41U7X9_9MICO</name>
<dbReference type="CDD" id="cd00161">
    <property type="entry name" value="beta-trefoil_Ricin-like"/>
    <property type="match status" value="1"/>
</dbReference>
<dbReference type="InterPro" id="IPR011081">
    <property type="entry name" value="Big_4"/>
</dbReference>
<sequence>MRTLFPWRPLGAAVVLGGLVAGLAGVVPPGSPPAAAAATDGPVPVTITPDPSYRASEPFQGWGTSLVWFANATGGYPDDVREELYQKVFGEDGLNLNIARYNVGGGNAVDVDDDAYMRKGGAVEGWWQSDLDGDGDTDEAVRANAEAYRAAWDADDAASYDLTADATQRWWVDRLVQDDQITHWEAFSNSPPWFMTENAYVTGGFNASTDQLRQDSIDDFAEYMVSVVEELEAAHGIEVDTIDPMNEPNTNYWGTSLNPDGSPRCCRQEGAHMSPALQAQVIEALDARLATAGSDARISAPDETNPGTFVADWNGWTPAARHAVDQLNVHTYGTSDRVRVRDIAKTADKPLWMSEVEGDFSGVDGLDLTNIDNGLGMAGRIVDDLRELEPSAWVFWQPVEDLWNMEVTETANWGSVYVDFDCDADGNSQRRLAAGYADPSCQVLTNAKYNTVRNFTHYINPGDVGVAVDDAATTAFVRGDETGATLVHVNSSTSEQEVALDLSRFAVTDGATVTPVVTTRPTADDPEANALVEGAPVAVGPDGTATLRVPAKSVVTFLVDGVSGVAGAAPADGTSYLLRGAGSGRVLTSHVGTGPALTIENLTATPGTGAPGTNPADLQAWTLHTLSGEGTNLRTVAVTDGAGRFLASTPGHGAALVTSDLGTAAGTPAQQWILNSLNGRTYSLLSVAATEQLDINGEGTAAGTGVGTWASSTGAHQAWTFQDTTLQGVGEVQAETPAGTAPSLPTTVEPRYAWGTGTPVPVVWDLPAAWDTAGTVTVTGTGTDVFGTAFQATALVDVGSFAITDPVTVHAYAGADLQAAVAAAPATVPAHVGTSPRTFDVPVVWDWSAAGEATATTGVVTLPGTATTRGGDLPATLSVVVTEPVTTNVATAPTTTASATYTEPGYPVDRTRNGVTNDKGWSNWLPGTLRSQDTLTYDLGAPQDLTAARIYFFADGWHPSWARAYTAEYRAADGTWVPLTDAPVQIPPASSGAPVAEVDLSGIRADAVRFVLLPTLRADGSNVHLVVSEVEIDAKGPGPSSVASLADLRVGGVPVSGWDPEREAYTVRVPAGADLPEVAAYPVDTEADVVVKQVPAVRGGSIARITVTSPDGSVTLVRSVRFVRLPASGTMGRLQPLVRAGPRPHPRRRRPGRHGGRPHRLARGRRRHSVVPDRGHCPQCGLRVTGHHRPAQAPLVSRRGWGPSSPRGGGPKRPCGTR</sequence>
<dbReference type="Proteomes" id="UP001165405">
    <property type="component" value="Unassembled WGS sequence"/>
</dbReference>
<keyword evidence="4" id="KW-1185">Reference proteome</keyword>
<dbReference type="Pfam" id="PF14200">
    <property type="entry name" value="RicinB_lectin_2"/>
    <property type="match status" value="1"/>
</dbReference>
<dbReference type="PROSITE" id="PS50022">
    <property type="entry name" value="FA58C_3"/>
    <property type="match status" value="1"/>
</dbReference>
<protein>
    <submittedName>
        <fullName evidence="3">RICIN domain-containing protein</fullName>
    </submittedName>
</protein>
<dbReference type="InterPro" id="IPR008979">
    <property type="entry name" value="Galactose-bd-like_sf"/>
</dbReference>
<dbReference type="RefSeq" id="WP_236090236.1">
    <property type="nucleotide sequence ID" value="NZ_JAKGSG010000042.1"/>
</dbReference>
<feature type="region of interest" description="Disordered" evidence="1">
    <location>
        <begin position="1134"/>
        <end position="1218"/>
    </location>
</feature>
<dbReference type="Gene3D" id="3.20.20.80">
    <property type="entry name" value="Glycosidases"/>
    <property type="match status" value="1"/>
</dbReference>
<dbReference type="SUPFAM" id="SSF49785">
    <property type="entry name" value="Galactose-binding domain-like"/>
    <property type="match status" value="1"/>
</dbReference>
<feature type="compositionally biased region" description="Low complexity" evidence="1">
    <location>
        <begin position="1197"/>
        <end position="1218"/>
    </location>
</feature>
<dbReference type="SUPFAM" id="SSF50370">
    <property type="entry name" value="Ricin B-like lectins"/>
    <property type="match status" value="1"/>
</dbReference>
<feature type="compositionally biased region" description="Basic residues" evidence="1">
    <location>
        <begin position="1142"/>
        <end position="1169"/>
    </location>
</feature>
<organism evidence="3 4">
    <name type="scientific">Antribacter soli</name>
    <dbReference type="NCBI Taxonomy" id="2910976"/>
    <lineage>
        <taxon>Bacteria</taxon>
        <taxon>Bacillati</taxon>
        <taxon>Actinomycetota</taxon>
        <taxon>Actinomycetes</taxon>
        <taxon>Micrococcales</taxon>
        <taxon>Promicromonosporaceae</taxon>
        <taxon>Antribacter</taxon>
    </lineage>
</organism>
<reference evidence="3" key="1">
    <citation type="submission" date="2022-01" db="EMBL/GenBank/DDBJ databases">
        <title>Antribacter sp. nov., isolated from Guizhou of China.</title>
        <authorList>
            <person name="Chengliang C."/>
            <person name="Ya Z."/>
        </authorList>
    </citation>
    <scope>NUCLEOTIDE SEQUENCE</scope>
    <source>
        <strain evidence="3">KLBMP 9083</strain>
    </source>
</reference>
<proteinExistence type="predicted"/>
<dbReference type="PANTHER" id="PTHR42767:SF1">
    <property type="entry name" value="ENDO-BETA-1,6-GALACTANASE-LIKE DOMAIN-CONTAINING PROTEIN"/>
    <property type="match status" value="1"/>
</dbReference>
<accession>A0AA41U7X9</accession>
<dbReference type="Gene3D" id="2.80.10.50">
    <property type="match status" value="1"/>
</dbReference>
<dbReference type="InterPro" id="IPR000421">
    <property type="entry name" value="FA58C"/>
</dbReference>
<feature type="domain" description="F5/8 type C" evidence="2">
    <location>
        <begin position="878"/>
        <end position="1035"/>
    </location>
</feature>
<dbReference type="EMBL" id="JAKGSG010000042">
    <property type="protein sequence ID" value="MCF4122443.1"/>
    <property type="molecule type" value="Genomic_DNA"/>
</dbReference>
<evidence type="ECO:0000313" key="4">
    <source>
        <dbReference type="Proteomes" id="UP001165405"/>
    </source>
</evidence>
<evidence type="ECO:0000259" key="2">
    <source>
        <dbReference type="PROSITE" id="PS50022"/>
    </source>
</evidence>